<feature type="transmembrane region" description="Helical" evidence="2">
    <location>
        <begin position="108"/>
        <end position="128"/>
    </location>
</feature>
<dbReference type="RefSeq" id="WP_229741648.1">
    <property type="nucleotide sequence ID" value="NZ_BMEQ01000006.1"/>
</dbReference>
<keyword evidence="4" id="KW-1185">Reference proteome</keyword>
<feature type="transmembrane region" description="Helical" evidence="2">
    <location>
        <begin position="217"/>
        <end position="235"/>
    </location>
</feature>
<name>A0A917GQG1_9MICC</name>
<dbReference type="Proteomes" id="UP000638848">
    <property type="component" value="Unassembled WGS sequence"/>
</dbReference>
<gene>
    <name evidence="3" type="ORF">GCM10011374_16510</name>
</gene>
<feature type="transmembrane region" description="Helical" evidence="2">
    <location>
        <begin position="184"/>
        <end position="205"/>
    </location>
</feature>
<evidence type="ECO:0000256" key="1">
    <source>
        <dbReference type="SAM" id="MobiDB-lite"/>
    </source>
</evidence>
<reference evidence="3" key="2">
    <citation type="submission" date="2020-09" db="EMBL/GenBank/DDBJ databases">
        <authorList>
            <person name="Sun Q."/>
            <person name="Zhou Y."/>
        </authorList>
    </citation>
    <scope>NUCLEOTIDE SEQUENCE</scope>
    <source>
        <strain evidence="3">CGMCC 1.12187</strain>
    </source>
</reference>
<dbReference type="AlphaFoldDB" id="A0A917GQG1"/>
<sequence length="554" mass="57074">MSATALRPADEAAPGSAPRPRRTADPWTGTRRLFLLNLRLDRLRILVWVLALGGTVWATVLALETTFPDGQSRQARATLLDNPSAVMMTGPAFGVDDYTLGAMTVNELSLSVLVATAIMSVLLVSRHVRAEEESGRLEVLRALPVGRFAPATAALAAVAVADAAVGAAVTAGLVAAGLGGADALAWGVATALTGLVFGAVAAVTAQLTEHARTASGMAMAVLGAAFLVRGIGDVIEPRGSWLSWFSPLAWAQQTRLYVELRWWPLLLSAALAVLLLAGAVGLAQRRDLGAGLRHARPGPAAAPASLLSVTGLARRLLHGTFTGWAAGLVLFGLAFGSLADSLEDSLEDIPLITEWLAMDVDALTESFAAATLSYLVLGVTAFAVSGVLRLRGEEESGRTALVLGAGVSRPRWFLGWCAVVGVQALLALALSGAALGAGVTATTGEARWIGELTLAALAYLPAVLAVAGLTAALVGVVPRAAALSWAVVAYVVFVSWFGVLLDMPEWAAELSPVRLTPLVPSEDWDAAPPLGLAAAAVALVGAAAAGFRRRDLLA</sequence>
<feature type="transmembrane region" description="Helical" evidence="2">
    <location>
        <begin position="148"/>
        <end position="178"/>
    </location>
</feature>
<feature type="transmembrane region" description="Helical" evidence="2">
    <location>
        <begin position="262"/>
        <end position="283"/>
    </location>
</feature>
<dbReference type="EMBL" id="BMEQ01000006">
    <property type="protein sequence ID" value="GGG54297.1"/>
    <property type="molecule type" value="Genomic_DNA"/>
</dbReference>
<evidence type="ECO:0000313" key="3">
    <source>
        <dbReference type="EMBL" id="GGG54297.1"/>
    </source>
</evidence>
<evidence type="ECO:0000256" key="2">
    <source>
        <dbReference type="SAM" id="Phobius"/>
    </source>
</evidence>
<keyword evidence="2" id="KW-1133">Transmembrane helix</keyword>
<reference evidence="3" key="1">
    <citation type="journal article" date="2014" name="Int. J. Syst. Evol. Microbiol.">
        <title>Complete genome sequence of Corynebacterium casei LMG S-19264T (=DSM 44701T), isolated from a smear-ripened cheese.</title>
        <authorList>
            <consortium name="US DOE Joint Genome Institute (JGI-PGF)"/>
            <person name="Walter F."/>
            <person name="Albersmeier A."/>
            <person name="Kalinowski J."/>
            <person name="Ruckert C."/>
        </authorList>
    </citation>
    <scope>NUCLEOTIDE SEQUENCE</scope>
    <source>
        <strain evidence="3">CGMCC 1.12187</strain>
    </source>
</reference>
<comment type="caution">
    <text evidence="3">The sequence shown here is derived from an EMBL/GenBank/DDBJ whole genome shotgun (WGS) entry which is preliminary data.</text>
</comment>
<feature type="region of interest" description="Disordered" evidence="1">
    <location>
        <begin position="1"/>
        <end position="24"/>
    </location>
</feature>
<keyword evidence="2" id="KW-0812">Transmembrane</keyword>
<protein>
    <submittedName>
        <fullName evidence="3">Exporter of polyketide antibiotics</fullName>
    </submittedName>
</protein>
<organism evidence="3 4">
    <name type="scientific">Kocuria dechangensis</name>
    <dbReference type="NCBI Taxonomy" id="1176249"/>
    <lineage>
        <taxon>Bacteria</taxon>
        <taxon>Bacillati</taxon>
        <taxon>Actinomycetota</taxon>
        <taxon>Actinomycetes</taxon>
        <taxon>Micrococcales</taxon>
        <taxon>Micrococcaceae</taxon>
        <taxon>Kocuria</taxon>
    </lineage>
</organism>
<accession>A0A917GQG1</accession>
<feature type="transmembrane region" description="Helical" evidence="2">
    <location>
        <begin position="367"/>
        <end position="391"/>
    </location>
</feature>
<proteinExistence type="predicted"/>
<feature type="transmembrane region" description="Helical" evidence="2">
    <location>
        <begin position="412"/>
        <end position="436"/>
    </location>
</feature>
<feature type="transmembrane region" description="Helical" evidence="2">
    <location>
        <begin position="483"/>
        <end position="501"/>
    </location>
</feature>
<feature type="transmembrane region" description="Helical" evidence="2">
    <location>
        <begin position="456"/>
        <end position="476"/>
    </location>
</feature>
<feature type="transmembrane region" description="Helical" evidence="2">
    <location>
        <begin position="316"/>
        <end position="338"/>
    </location>
</feature>
<feature type="transmembrane region" description="Helical" evidence="2">
    <location>
        <begin position="45"/>
        <end position="63"/>
    </location>
</feature>
<evidence type="ECO:0000313" key="4">
    <source>
        <dbReference type="Proteomes" id="UP000638848"/>
    </source>
</evidence>
<keyword evidence="2" id="KW-0472">Membrane</keyword>
<feature type="transmembrane region" description="Helical" evidence="2">
    <location>
        <begin position="526"/>
        <end position="547"/>
    </location>
</feature>